<protein>
    <submittedName>
        <fullName evidence="2">Uncharacterized protein</fullName>
    </submittedName>
</protein>
<feature type="region of interest" description="Disordered" evidence="1">
    <location>
        <begin position="262"/>
        <end position="412"/>
    </location>
</feature>
<name>A0ABR3QXM3_9PLEO</name>
<feature type="region of interest" description="Disordered" evidence="1">
    <location>
        <begin position="454"/>
        <end position="486"/>
    </location>
</feature>
<evidence type="ECO:0000313" key="3">
    <source>
        <dbReference type="Proteomes" id="UP001521222"/>
    </source>
</evidence>
<keyword evidence="3" id="KW-1185">Reference proteome</keyword>
<feature type="region of interest" description="Disordered" evidence="1">
    <location>
        <begin position="49"/>
        <end position="86"/>
    </location>
</feature>
<proteinExistence type="predicted"/>
<feature type="compositionally biased region" description="Pro residues" evidence="1">
    <location>
        <begin position="58"/>
        <end position="68"/>
    </location>
</feature>
<evidence type="ECO:0000256" key="1">
    <source>
        <dbReference type="SAM" id="MobiDB-lite"/>
    </source>
</evidence>
<feature type="region of interest" description="Disordered" evidence="1">
    <location>
        <begin position="174"/>
        <end position="193"/>
    </location>
</feature>
<sequence length="694" mass="78517">MATIASSLPHVNGTGVVSGEVRREVDFLKQILQIRDDVFASKHPRIHLPPKVIEQVAPRPPQTTPPSRPSTNGFPPRPDSSLQQTTQAPEFVPPAQPIQRPYSAKSASSGIDPVLLTKSDHLIRAELQLKRQQIERLLKDQFDKKGRGNDNEEREAHFNVEECLMQAHLRVPPVSGLQSTTNNSDGAESFDENSYYSSKADSWSSEDVDVNQTSHADATGSHVSPGKQLAKDAHVEPAVIDLDEETYEPADDIEIYEPEQVDLGDDADEEDYSPPPADVGPSEPNRGRARDRGFGNGAANGSRRNSPSGPAPPLQNPRKRRREEKRQEKRREQQANKRVAVAHSPEPYIKEEPQSPPAFAEPQPSKRRALQPVNDVEVMSPRQPVYYREYDEPTSPTVIHAPQRRAQPQEQDLRRVASLQYARRPYSPGGSGGEIYAAPPEYRPIRASSHAYAEAPVYRESSSRASMAPRYVRERSRSPIYEPMPPPRRIVVDQYGNKYYAAPVEARESAAPPSRRIEVDPYYERAVTREPTMRAPARSEIYEDELGQRMPPPPPRRYAEEPELIEARPYRQREASRRPVEVEYRSQQVIEHRPVPQFEEMGPPQYMPSRAYSVRPEVIRREVPEGYARHESIAPGSIRASAQPRYREVSLAHQEPAERYAMAPPQSRRYVEEGPVEVAPESYSAMPRHVSYRY</sequence>
<organism evidence="2 3">
    <name type="scientific">Nothophoma quercina</name>
    <dbReference type="NCBI Taxonomy" id="749835"/>
    <lineage>
        <taxon>Eukaryota</taxon>
        <taxon>Fungi</taxon>
        <taxon>Dikarya</taxon>
        <taxon>Ascomycota</taxon>
        <taxon>Pezizomycotina</taxon>
        <taxon>Dothideomycetes</taxon>
        <taxon>Pleosporomycetidae</taxon>
        <taxon>Pleosporales</taxon>
        <taxon>Pleosporineae</taxon>
        <taxon>Didymellaceae</taxon>
        <taxon>Nothophoma</taxon>
    </lineage>
</organism>
<feature type="region of interest" description="Disordered" evidence="1">
    <location>
        <begin position="418"/>
        <end position="437"/>
    </location>
</feature>
<feature type="region of interest" description="Disordered" evidence="1">
    <location>
        <begin position="206"/>
        <end position="232"/>
    </location>
</feature>
<reference evidence="2 3" key="1">
    <citation type="submission" date="2024-02" db="EMBL/GenBank/DDBJ databases">
        <title>De novo assembly and annotation of 12 fungi associated with fruit tree decline syndrome in Ontario, Canada.</title>
        <authorList>
            <person name="Sulman M."/>
            <person name="Ellouze W."/>
            <person name="Ilyukhin E."/>
        </authorList>
    </citation>
    <scope>NUCLEOTIDE SEQUENCE [LARGE SCALE GENOMIC DNA]</scope>
    <source>
        <strain evidence="2 3">M97-236</strain>
    </source>
</reference>
<dbReference type="EMBL" id="JAKIXB020000028">
    <property type="protein sequence ID" value="KAL1596758.1"/>
    <property type="molecule type" value="Genomic_DNA"/>
</dbReference>
<gene>
    <name evidence="2" type="ORF">SLS59_007790</name>
</gene>
<feature type="compositionally biased region" description="Acidic residues" evidence="1">
    <location>
        <begin position="262"/>
        <end position="272"/>
    </location>
</feature>
<evidence type="ECO:0000313" key="2">
    <source>
        <dbReference type="EMBL" id="KAL1596758.1"/>
    </source>
</evidence>
<feature type="compositionally biased region" description="Basic and acidic residues" evidence="1">
    <location>
        <begin position="324"/>
        <end position="335"/>
    </location>
</feature>
<accession>A0ABR3QXM3</accession>
<feature type="compositionally biased region" description="Polar residues" evidence="1">
    <location>
        <begin position="176"/>
        <end position="186"/>
    </location>
</feature>
<comment type="caution">
    <text evidence="2">The sequence shown here is derived from an EMBL/GenBank/DDBJ whole genome shotgun (WGS) entry which is preliminary data.</text>
</comment>
<dbReference type="Proteomes" id="UP001521222">
    <property type="component" value="Unassembled WGS sequence"/>
</dbReference>